<evidence type="ECO:0000256" key="3">
    <source>
        <dbReference type="ARBA" id="ARBA00022827"/>
    </source>
</evidence>
<dbReference type="Gene3D" id="3.50.50.60">
    <property type="entry name" value="FAD/NAD(P)-binding domain"/>
    <property type="match status" value="2"/>
</dbReference>
<dbReference type="PRINTS" id="PR00411">
    <property type="entry name" value="PNDRDTASEI"/>
</dbReference>
<keyword evidence="2" id="KW-0285">Flavoprotein</keyword>
<feature type="binding site" evidence="4">
    <location>
        <begin position="174"/>
        <end position="181"/>
    </location>
    <ligand>
        <name>NAD(+)</name>
        <dbReference type="ChEBI" id="CHEBI:57540"/>
    </ligand>
</feature>
<evidence type="ECO:0000256" key="5">
    <source>
        <dbReference type="PIRSR" id="PIRSR000350-4"/>
    </source>
</evidence>
<evidence type="ECO:0000259" key="7">
    <source>
        <dbReference type="Pfam" id="PF07992"/>
    </source>
</evidence>
<dbReference type="InterPro" id="IPR036188">
    <property type="entry name" value="FAD/NAD-bd_sf"/>
</dbReference>
<comment type="caution">
    <text evidence="8">The sequence shown here is derived from an EMBL/GenBank/DDBJ whole genome shotgun (WGS) entry which is preliminary data.</text>
</comment>
<evidence type="ECO:0000259" key="6">
    <source>
        <dbReference type="Pfam" id="PF02852"/>
    </source>
</evidence>
<evidence type="ECO:0000256" key="1">
    <source>
        <dbReference type="ARBA" id="ARBA00007532"/>
    </source>
</evidence>
<dbReference type="SUPFAM" id="SSF51905">
    <property type="entry name" value="FAD/NAD(P)-binding domain"/>
    <property type="match status" value="1"/>
</dbReference>
<organism evidence="8 9">
    <name type="scientific">Spinactinospora alkalitolerans</name>
    <dbReference type="NCBI Taxonomy" id="687207"/>
    <lineage>
        <taxon>Bacteria</taxon>
        <taxon>Bacillati</taxon>
        <taxon>Actinomycetota</taxon>
        <taxon>Actinomycetes</taxon>
        <taxon>Streptosporangiales</taxon>
        <taxon>Nocardiopsidaceae</taxon>
        <taxon>Spinactinospora</taxon>
    </lineage>
</organism>
<keyword evidence="4" id="KW-0520">NAD</keyword>
<dbReference type="EC" id="1.8.1.4" evidence="8"/>
<dbReference type="PRINTS" id="PR00368">
    <property type="entry name" value="FADPNR"/>
</dbReference>
<dbReference type="Proteomes" id="UP000589036">
    <property type="component" value="Unassembled WGS sequence"/>
</dbReference>
<dbReference type="PANTHER" id="PTHR43014">
    <property type="entry name" value="MERCURIC REDUCTASE"/>
    <property type="match status" value="1"/>
</dbReference>
<sequence length="451" mass="48136">MSTDFDVIVIGAGPGGEAAAARLIKGGLRVALAERELIGGECAYWACIPSKTLLRPPEARAEADGAAGLERPGLDWPGVRDYRDYMIRHLDDSGQVTGYRDKGATVLKDTARIIGRDPWRVQVGDRRLSAEHVVVATGSEAVRPPIAGLDQVEVWTNREATTLREIPGRVAMIGGSAVGVELGWFLARMGSRVTVIQRGPSLLDREEPRLGELVADRLTKDGIDVRVGRQADAARRDGDHTVLDLDDGTSVETDVVVLGTGRRPRTDGLGLADVGVETDARGALPVDDHCQAAEGLWAVGDVTGTALFTHVALYQARVAADTILGTTRRATYTAVPRVVFAQPEIAAVGLTGAQAREKGINVATSELDLAASLARPWTYETDPAGTLGLIADRDRRVLIGAWAIAPMAGEWIHQAALAIRAQLPIDTLLDTVAQFPTYSEAYLAAAERLDL</sequence>
<keyword evidence="8" id="KW-0560">Oxidoreductase</keyword>
<dbReference type="InterPro" id="IPR023753">
    <property type="entry name" value="FAD/NAD-binding_dom"/>
</dbReference>
<keyword evidence="9" id="KW-1185">Reference proteome</keyword>
<feature type="binding site" evidence="4">
    <location>
        <position position="301"/>
    </location>
    <ligand>
        <name>FAD</name>
        <dbReference type="ChEBI" id="CHEBI:57692"/>
    </ligand>
</feature>
<dbReference type="PANTHER" id="PTHR43014:SF2">
    <property type="entry name" value="MERCURIC REDUCTASE"/>
    <property type="match status" value="1"/>
</dbReference>
<proteinExistence type="inferred from homology"/>
<evidence type="ECO:0000256" key="2">
    <source>
        <dbReference type="ARBA" id="ARBA00022630"/>
    </source>
</evidence>
<protein>
    <submittedName>
        <fullName evidence="8">Dihydrolipoamide dehydrogenase</fullName>
        <ecNumber evidence="8">1.8.1.4</ecNumber>
    </submittedName>
</protein>
<feature type="domain" description="Pyridine nucleotide-disulphide oxidoreductase dimerisation" evidence="6">
    <location>
        <begin position="335"/>
        <end position="444"/>
    </location>
</feature>
<feature type="domain" description="FAD/NAD(P)-binding" evidence="7">
    <location>
        <begin position="5"/>
        <end position="316"/>
    </location>
</feature>
<evidence type="ECO:0000313" key="8">
    <source>
        <dbReference type="EMBL" id="NYE49524.1"/>
    </source>
</evidence>
<dbReference type="GO" id="GO:0004148">
    <property type="term" value="F:dihydrolipoyl dehydrogenase (NADH) activity"/>
    <property type="evidence" value="ECO:0007669"/>
    <property type="project" value="UniProtKB-EC"/>
</dbReference>
<feature type="binding site" evidence="4">
    <location>
        <position position="261"/>
    </location>
    <ligand>
        <name>NAD(+)</name>
        <dbReference type="ChEBI" id="CHEBI:57540"/>
    </ligand>
</feature>
<dbReference type="InterPro" id="IPR004099">
    <property type="entry name" value="Pyr_nucl-diS_OxRdtase_dimer"/>
</dbReference>
<feature type="binding site" evidence="4">
    <location>
        <position position="51"/>
    </location>
    <ligand>
        <name>FAD</name>
        <dbReference type="ChEBI" id="CHEBI:57692"/>
    </ligand>
</feature>
<dbReference type="Gene3D" id="3.30.390.30">
    <property type="match status" value="1"/>
</dbReference>
<feature type="binding site" evidence="4">
    <location>
        <begin position="137"/>
        <end position="139"/>
    </location>
    <ligand>
        <name>FAD</name>
        <dbReference type="ChEBI" id="CHEBI:57692"/>
    </ligand>
</feature>
<dbReference type="PIRSF" id="PIRSF000350">
    <property type="entry name" value="Mercury_reductase_MerA"/>
    <property type="match status" value="1"/>
</dbReference>
<dbReference type="GO" id="GO:0003955">
    <property type="term" value="F:NAD(P)H dehydrogenase (quinone) activity"/>
    <property type="evidence" value="ECO:0007669"/>
    <property type="project" value="TreeGrafter"/>
</dbReference>
<reference evidence="8 9" key="1">
    <citation type="submission" date="2020-07" db="EMBL/GenBank/DDBJ databases">
        <title>Sequencing the genomes of 1000 actinobacteria strains.</title>
        <authorList>
            <person name="Klenk H.-P."/>
        </authorList>
    </citation>
    <scope>NUCLEOTIDE SEQUENCE [LARGE SCALE GENOMIC DNA]</scope>
    <source>
        <strain evidence="8 9">CXB654</strain>
    </source>
</reference>
<dbReference type="RefSeq" id="WP_179645170.1">
    <property type="nucleotide sequence ID" value="NZ_BAAAYY010000046.1"/>
</dbReference>
<name>A0A852U617_9ACTN</name>
<dbReference type="AlphaFoldDB" id="A0A852U617"/>
<keyword evidence="4" id="KW-0547">Nucleotide-binding</keyword>
<dbReference type="EMBL" id="JACCCC010000001">
    <property type="protein sequence ID" value="NYE49524.1"/>
    <property type="molecule type" value="Genomic_DNA"/>
</dbReference>
<evidence type="ECO:0000313" key="9">
    <source>
        <dbReference type="Proteomes" id="UP000589036"/>
    </source>
</evidence>
<dbReference type="InterPro" id="IPR001100">
    <property type="entry name" value="Pyr_nuc-diS_OxRdtase"/>
</dbReference>
<comment type="cofactor">
    <cofactor evidence="4">
        <name>FAD</name>
        <dbReference type="ChEBI" id="CHEBI:57692"/>
    </cofactor>
    <text evidence="4">Binds 1 FAD per subunit.</text>
</comment>
<dbReference type="InterPro" id="IPR016156">
    <property type="entry name" value="FAD/NAD-linked_Rdtase_dimer_sf"/>
</dbReference>
<accession>A0A852U617</accession>
<feature type="disulfide bond" description="Redox-active" evidence="5">
    <location>
        <begin position="42"/>
        <end position="47"/>
    </location>
</feature>
<dbReference type="GO" id="GO:0050660">
    <property type="term" value="F:flavin adenine dinucleotide binding"/>
    <property type="evidence" value="ECO:0007669"/>
    <property type="project" value="TreeGrafter"/>
</dbReference>
<comment type="similarity">
    <text evidence="1">Belongs to the class-I pyridine nucleotide-disulfide oxidoreductase family.</text>
</comment>
<dbReference type="Pfam" id="PF02852">
    <property type="entry name" value="Pyr_redox_dim"/>
    <property type="match status" value="1"/>
</dbReference>
<dbReference type="SUPFAM" id="SSF55424">
    <property type="entry name" value="FAD/NAD-linked reductases, dimerisation (C-terminal) domain"/>
    <property type="match status" value="1"/>
</dbReference>
<gene>
    <name evidence="8" type="ORF">HDA32_004644</name>
</gene>
<keyword evidence="3 4" id="KW-0274">FAD</keyword>
<evidence type="ECO:0000256" key="4">
    <source>
        <dbReference type="PIRSR" id="PIRSR000350-3"/>
    </source>
</evidence>
<dbReference type="Pfam" id="PF07992">
    <property type="entry name" value="Pyr_redox_2"/>
    <property type="match status" value="1"/>
</dbReference>